<dbReference type="RefSeq" id="WP_154282562.1">
    <property type="nucleotide sequence ID" value="NZ_JBHUJQ010000001.1"/>
</dbReference>
<dbReference type="Gene3D" id="3.60.15.10">
    <property type="entry name" value="Ribonuclease Z/Hydroxyacylglutathione hydrolase-like"/>
    <property type="match status" value="1"/>
</dbReference>
<feature type="domain" description="Metallo-beta-lactamase" evidence="2">
    <location>
        <begin position="56"/>
        <end position="216"/>
    </location>
</feature>
<reference evidence="3 4" key="1">
    <citation type="submission" date="2019-11" db="EMBL/GenBank/DDBJ databases">
        <title>Pedobacter petrophilus genome.</title>
        <authorList>
            <person name="Feldbauer M.J."/>
            <person name="Newman J.D."/>
        </authorList>
    </citation>
    <scope>NUCLEOTIDE SEQUENCE [LARGE SCALE GENOMIC DNA]</scope>
    <source>
        <strain evidence="3 4">LMG 29686</strain>
    </source>
</reference>
<keyword evidence="3" id="KW-0378">Hydrolase</keyword>
<dbReference type="AlphaFoldDB" id="A0A7K0G3D9"/>
<accession>A0A7K0G3D9</accession>
<evidence type="ECO:0000313" key="3">
    <source>
        <dbReference type="EMBL" id="MRX78152.1"/>
    </source>
</evidence>
<name>A0A7K0G3D9_9SPHI</name>
<proteinExistence type="inferred from homology"/>
<dbReference type="SMART" id="SM00849">
    <property type="entry name" value="Lactamase_B"/>
    <property type="match status" value="1"/>
</dbReference>
<sequence>MRTSLLSIIALLISTSIFAQIKVPEIKGKEVSISDDVIFHQLDEHTWVGSGHVMAGESLYLLEGNDRALLIDCGTKIANLDKVVAAITKKPVMLVATHVHPDHVGSASCFPEIYINPADTVNIPSFLANFKGAVKYLKDGEIIDLGGRKVEVLFTPAHTPGATTYIDKSAGYGFSGDSFGSGNLLLTGTFKQLIATCEKTSAFMEKNAIKFFYPGHFFGKNLETKQRIYDLILLSKDVLSGKVKGQENPGEVLGLNLIVSQYGVRINYNERALYNK</sequence>
<dbReference type="InterPro" id="IPR050855">
    <property type="entry name" value="NDM-1-like"/>
</dbReference>
<keyword evidence="4" id="KW-1185">Reference proteome</keyword>
<dbReference type="GO" id="GO:0016787">
    <property type="term" value="F:hydrolase activity"/>
    <property type="evidence" value="ECO:0007669"/>
    <property type="project" value="UniProtKB-KW"/>
</dbReference>
<dbReference type="OrthoDB" id="9802248at2"/>
<protein>
    <submittedName>
        <fullName evidence="3">MBL fold metallo-hydrolase</fullName>
    </submittedName>
</protein>
<dbReference type="InterPro" id="IPR001279">
    <property type="entry name" value="Metallo-B-lactamas"/>
</dbReference>
<evidence type="ECO:0000256" key="1">
    <source>
        <dbReference type="ARBA" id="ARBA00005250"/>
    </source>
</evidence>
<dbReference type="InterPro" id="IPR036866">
    <property type="entry name" value="RibonucZ/Hydroxyglut_hydro"/>
</dbReference>
<gene>
    <name evidence="3" type="ORF">GJU39_18900</name>
</gene>
<dbReference type="Proteomes" id="UP000487757">
    <property type="component" value="Unassembled WGS sequence"/>
</dbReference>
<dbReference type="Pfam" id="PF00753">
    <property type="entry name" value="Lactamase_B"/>
    <property type="match status" value="1"/>
</dbReference>
<evidence type="ECO:0000259" key="2">
    <source>
        <dbReference type="SMART" id="SM00849"/>
    </source>
</evidence>
<evidence type="ECO:0000313" key="4">
    <source>
        <dbReference type="Proteomes" id="UP000487757"/>
    </source>
</evidence>
<dbReference type="SUPFAM" id="SSF56281">
    <property type="entry name" value="Metallo-hydrolase/oxidoreductase"/>
    <property type="match status" value="1"/>
</dbReference>
<comment type="caution">
    <text evidence="3">The sequence shown here is derived from an EMBL/GenBank/DDBJ whole genome shotgun (WGS) entry which is preliminary data.</text>
</comment>
<organism evidence="3 4">
    <name type="scientific">Pedobacter petrophilus</name>
    <dbReference type="NCBI Taxonomy" id="1908241"/>
    <lineage>
        <taxon>Bacteria</taxon>
        <taxon>Pseudomonadati</taxon>
        <taxon>Bacteroidota</taxon>
        <taxon>Sphingobacteriia</taxon>
        <taxon>Sphingobacteriales</taxon>
        <taxon>Sphingobacteriaceae</taxon>
        <taxon>Pedobacter</taxon>
    </lineage>
</organism>
<dbReference type="EMBL" id="WKKH01000041">
    <property type="protein sequence ID" value="MRX78152.1"/>
    <property type="molecule type" value="Genomic_DNA"/>
</dbReference>
<dbReference type="GO" id="GO:0017001">
    <property type="term" value="P:antibiotic catabolic process"/>
    <property type="evidence" value="ECO:0007669"/>
    <property type="project" value="UniProtKB-ARBA"/>
</dbReference>
<comment type="similarity">
    <text evidence="1">Belongs to the metallo-beta-lactamase superfamily. Class-B beta-lactamase family.</text>
</comment>
<dbReference type="PANTHER" id="PTHR42951">
    <property type="entry name" value="METALLO-BETA-LACTAMASE DOMAIN-CONTAINING"/>
    <property type="match status" value="1"/>
</dbReference>
<dbReference type="PANTHER" id="PTHR42951:SF4">
    <property type="entry name" value="ACYL-COENZYME A THIOESTERASE MBLAC2"/>
    <property type="match status" value="1"/>
</dbReference>